<dbReference type="Proteomes" id="UP000753961">
    <property type="component" value="Unassembled WGS sequence"/>
</dbReference>
<dbReference type="InterPro" id="IPR024775">
    <property type="entry name" value="DinB-like"/>
</dbReference>
<accession>A0A953HXJ1</accession>
<sequence>MMTTKELLTKELHRSTRDFVSYLKEYAAKEIEGPLSQEKWTMSQVIQHVILVDRSVLGLVQQSFDQTKDGHYHKYKIRDLLLNRHQKVKNPKDSNPAGDQQKSISDWLEEFQTGRQKLIGLIENDQIDLDSEAAYPHFVLGDLTRRDWLYLVCFHSDRHIAQIQEDLFCASTF</sequence>
<dbReference type="RefSeq" id="WP_222581584.1">
    <property type="nucleotide sequence ID" value="NZ_JAHVHU010000021.1"/>
</dbReference>
<evidence type="ECO:0000313" key="3">
    <source>
        <dbReference type="Proteomes" id="UP000753961"/>
    </source>
</evidence>
<comment type="caution">
    <text evidence="2">The sequence shown here is derived from an EMBL/GenBank/DDBJ whole genome shotgun (WGS) entry which is preliminary data.</text>
</comment>
<evidence type="ECO:0000313" key="2">
    <source>
        <dbReference type="EMBL" id="MBY5960040.1"/>
    </source>
</evidence>
<dbReference type="InterPro" id="IPR034660">
    <property type="entry name" value="DinB/YfiT-like"/>
</dbReference>
<feature type="domain" description="DinB-like" evidence="1">
    <location>
        <begin position="12"/>
        <end position="163"/>
    </location>
</feature>
<protein>
    <submittedName>
        <fullName evidence="2">DinB family protein</fullName>
    </submittedName>
</protein>
<evidence type="ECO:0000259" key="1">
    <source>
        <dbReference type="Pfam" id="PF12867"/>
    </source>
</evidence>
<dbReference type="SUPFAM" id="SSF109854">
    <property type="entry name" value="DinB/YfiT-like putative metalloenzymes"/>
    <property type="match status" value="1"/>
</dbReference>
<dbReference type="Pfam" id="PF12867">
    <property type="entry name" value="DinB_2"/>
    <property type="match status" value="1"/>
</dbReference>
<gene>
    <name evidence="2" type="ORF">KUV50_17950</name>
</gene>
<keyword evidence="3" id="KW-1185">Reference proteome</keyword>
<dbReference type="Gene3D" id="1.20.120.450">
    <property type="entry name" value="dinb family like domain"/>
    <property type="match status" value="1"/>
</dbReference>
<organism evidence="2 3">
    <name type="scientific">Membranihabitans marinus</name>
    <dbReference type="NCBI Taxonomy" id="1227546"/>
    <lineage>
        <taxon>Bacteria</taxon>
        <taxon>Pseudomonadati</taxon>
        <taxon>Bacteroidota</taxon>
        <taxon>Saprospiria</taxon>
        <taxon>Saprospirales</taxon>
        <taxon>Saprospiraceae</taxon>
        <taxon>Membranihabitans</taxon>
    </lineage>
</organism>
<name>A0A953HXJ1_9BACT</name>
<reference evidence="2" key="1">
    <citation type="submission" date="2021-06" db="EMBL/GenBank/DDBJ databases">
        <title>44 bacteria genomes isolated from Dapeng, Shenzhen.</title>
        <authorList>
            <person name="Zheng W."/>
            <person name="Yu S."/>
            <person name="Huang Y."/>
        </authorList>
    </citation>
    <scope>NUCLEOTIDE SEQUENCE</scope>
    <source>
        <strain evidence="2">DP5N28-2</strain>
    </source>
</reference>
<proteinExistence type="predicted"/>
<dbReference type="EMBL" id="JAHVHU010000021">
    <property type="protein sequence ID" value="MBY5960040.1"/>
    <property type="molecule type" value="Genomic_DNA"/>
</dbReference>
<dbReference type="AlphaFoldDB" id="A0A953HXJ1"/>